<gene>
    <name evidence="1" type="ORF">F8M41_002669</name>
</gene>
<evidence type="ECO:0000313" key="1">
    <source>
        <dbReference type="EMBL" id="KAF0448093.1"/>
    </source>
</evidence>
<accession>A0A8H3XEH5</accession>
<keyword evidence="2" id="KW-1185">Reference proteome</keyword>
<dbReference type="AlphaFoldDB" id="A0A8H3XEH5"/>
<reference evidence="1 2" key="1">
    <citation type="journal article" date="2019" name="Environ. Microbiol.">
        <title>At the nexus of three kingdoms: the genome of the mycorrhizal fungus Gigaspora margarita provides insights into plant, endobacterial and fungal interactions.</title>
        <authorList>
            <person name="Venice F."/>
            <person name="Ghignone S."/>
            <person name="Salvioli di Fossalunga A."/>
            <person name="Amselem J."/>
            <person name="Novero M."/>
            <person name="Xianan X."/>
            <person name="Sedzielewska Toro K."/>
            <person name="Morin E."/>
            <person name="Lipzen A."/>
            <person name="Grigoriev I.V."/>
            <person name="Henrissat B."/>
            <person name="Martin F.M."/>
            <person name="Bonfante P."/>
        </authorList>
    </citation>
    <scope>NUCLEOTIDE SEQUENCE [LARGE SCALE GENOMIC DNA]</scope>
    <source>
        <strain evidence="1 2">BEG34</strain>
    </source>
</reference>
<comment type="caution">
    <text evidence="1">The sequence shown here is derived from an EMBL/GenBank/DDBJ whole genome shotgun (WGS) entry which is preliminary data.</text>
</comment>
<name>A0A8H3XEH5_GIGMA</name>
<sequence>MFKQADSNPDKLDVVLVDMVLEHIGLIYVLRPFNMSAEVVLKSFSVVDKISDIGLEFKHLVASERYGNAQADIKYTRVDKKSPEYMSKFEGIIQNVDIEMSKHIVISSVETESPILPESQKPQPSQTSTTRVKVILNSIRFILNNDGVRLASGLLYHANVAVLLFRVGARLGNFSLTEYAGDESLRQLLTLQGKVWLFLAMKLMMNQYLDILVMIHLFP</sequence>
<organism evidence="1 2">
    <name type="scientific">Gigaspora margarita</name>
    <dbReference type="NCBI Taxonomy" id="4874"/>
    <lineage>
        <taxon>Eukaryota</taxon>
        <taxon>Fungi</taxon>
        <taxon>Fungi incertae sedis</taxon>
        <taxon>Mucoromycota</taxon>
        <taxon>Glomeromycotina</taxon>
        <taxon>Glomeromycetes</taxon>
        <taxon>Diversisporales</taxon>
        <taxon>Gigasporaceae</taxon>
        <taxon>Gigaspora</taxon>
    </lineage>
</organism>
<dbReference type="Proteomes" id="UP000439903">
    <property type="component" value="Unassembled WGS sequence"/>
</dbReference>
<dbReference type="OrthoDB" id="428159at2759"/>
<evidence type="ECO:0000313" key="2">
    <source>
        <dbReference type="Proteomes" id="UP000439903"/>
    </source>
</evidence>
<protein>
    <submittedName>
        <fullName evidence="1">Vacuolar protein sorting-associated protein 13</fullName>
    </submittedName>
</protein>
<dbReference type="EMBL" id="WTPW01001230">
    <property type="protein sequence ID" value="KAF0448093.1"/>
    <property type="molecule type" value="Genomic_DNA"/>
</dbReference>
<proteinExistence type="predicted"/>